<protein>
    <submittedName>
        <fullName evidence="1">Uncharacterized protein</fullName>
    </submittedName>
</protein>
<keyword evidence="2" id="KW-1185">Reference proteome</keyword>
<reference evidence="1 2" key="1">
    <citation type="submission" date="2020-08" db="EMBL/GenBank/DDBJ databases">
        <title>Plant Genome Project.</title>
        <authorList>
            <person name="Zhang R.-G."/>
        </authorList>
    </citation>
    <scope>NUCLEOTIDE SEQUENCE [LARGE SCALE GENOMIC DNA]</scope>
    <source>
        <tissue evidence="1">Rhizome</tissue>
    </source>
</reference>
<dbReference type="Proteomes" id="UP000734854">
    <property type="component" value="Unassembled WGS sequence"/>
</dbReference>
<dbReference type="AlphaFoldDB" id="A0A8J5EZ34"/>
<sequence>MFLVMAIFERFLRPRSPLAENGRGGGGGDAYFGRRMGSSLDPEVHASKMEYSSSKFSLWTSKKHAAAPVALTAAERYNVARELWQAHA</sequence>
<evidence type="ECO:0000313" key="2">
    <source>
        <dbReference type="Proteomes" id="UP000734854"/>
    </source>
</evidence>
<organism evidence="1 2">
    <name type="scientific">Zingiber officinale</name>
    <name type="common">Ginger</name>
    <name type="synonym">Amomum zingiber</name>
    <dbReference type="NCBI Taxonomy" id="94328"/>
    <lineage>
        <taxon>Eukaryota</taxon>
        <taxon>Viridiplantae</taxon>
        <taxon>Streptophyta</taxon>
        <taxon>Embryophyta</taxon>
        <taxon>Tracheophyta</taxon>
        <taxon>Spermatophyta</taxon>
        <taxon>Magnoliopsida</taxon>
        <taxon>Liliopsida</taxon>
        <taxon>Zingiberales</taxon>
        <taxon>Zingiberaceae</taxon>
        <taxon>Zingiber</taxon>
    </lineage>
</organism>
<comment type="caution">
    <text evidence="1">The sequence shown here is derived from an EMBL/GenBank/DDBJ whole genome shotgun (WGS) entry which is preliminary data.</text>
</comment>
<dbReference type="EMBL" id="JACMSC010000018">
    <property type="protein sequence ID" value="KAG6476076.1"/>
    <property type="molecule type" value="Genomic_DNA"/>
</dbReference>
<proteinExistence type="predicted"/>
<gene>
    <name evidence="1" type="ORF">ZIOFF_065311</name>
</gene>
<evidence type="ECO:0000313" key="1">
    <source>
        <dbReference type="EMBL" id="KAG6476076.1"/>
    </source>
</evidence>
<name>A0A8J5EZ34_ZINOF</name>
<accession>A0A8J5EZ34</accession>